<feature type="domain" description="Response regulatory" evidence="16">
    <location>
        <begin position="605"/>
        <end position="726"/>
    </location>
</feature>
<evidence type="ECO:0000256" key="14">
    <source>
        <dbReference type="SAM" id="Phobius"/>
    </source>
</evidence>
<dbReference type="EC" id="2.7.13.3" evidence="3"/>
<dbReference type="InterPro" id="IPR005467">
    <property type="entry name" value="His_kinase_dom"/>
</dbReference>
<dbReference type="InterPro" id="IPR001789">
    <property type="entry name" value="Sig_transdc_resp-reg_receiver"/>
</dbReference>
<dbReference type="SMART" id="SM00448">
    <property type="entry name" value="REC"/>
    <property type="match status" value="1"/>
</dbReference>
<dbReference type="PANTHER" id="PTHR43047:SF72">
    <property type="entry name" value="OSMOSENSING HISTIDINE PROTEIN KINASE SLN1"/>
    <property type="match status" value="1"/>
</dbReference>
<dbReference type="InterPro" id="IPR003661">
    <property type="entry name" value="HisK_dim/P_dom"/>
</dbReference>
<accession>A0A0M9U3G3</accession>
<feature type="domain" description="Histidine kinase" evidence="15">
    <location>
        <begin position="237"/>
        <end position="460"/>
    </location>
</feature>
<dbReference type="Pfam" id="PF02518">
    <property type="entry name" value="HATPase_c"/>
    <property type="match status" value="1"/>
</dbReference>
<dbReference type="EMBL" id="LGCM01000019">
    <property type="protein sequence ID" value="KPL87459.1"/>
    <property type="molecule type" value="Genomic_DNA"/>
</dbReference>
<dbReference type="InterPro" id="IPR036097">
    <property type="entry name" value="HisK_dim/P_sf"/>
</dbReference>
<feature type="modified residue" description="4-aspartylphosphate" evidence="12">
    <location>
        <position position="659"/>
    </location>
</feature>
<dbReference type="AlphaFoldDB" id="A0A0M9U3G3"/>
<evidence type="ECO:0000259" key="16">
    <source>
        <dbReference type="PROSITE" id="PS50110"/>
    </source>
</evidence>
<evidence type="ECO:0000256" key="8">
    <source>
        <dbReference type="ARBA" id="ARBA00022777"/>
    </source>
</evidence>
<feature type="transmembrane region" description="Helical" evidence="14">
    <location>
        <begin position="56"/>
        <end position="76"/>
    </location>
</feature>
<dbReference type="SUPFAM" id="SSF55874">
    <property type="entry name" value="ATPase domain of HSP90 chaperone/DNA topoisomerase II/histidine kinase"/>
    <property type="match status" value="1"/>
</dbReference>
<dbReference type="Proteomes" id="UP000050501">
    <property type="component" value="Unassembled WGS sequence"/>
</dbReference>
<evidence type="ECO:0000313" key="19">
    <source>
        <dbReference type="Proteomes" id="UP000050501"/>
    </source>
</evidence>
<dbReference type="CDD" id="cd00156">
    <property type="entry name" value="REC"/>
    <property type="match status" value="1"/>
</dbReference>
<evidence type="ECO:0000256" key="13">
    <source>
        <dbReference type="SAM" id="MobiDB-lite"/>
    </source>
</evidence>
<evidence type="ECO:0000256" key="7">
    <source>
        <dbReference type="ARBA" id="ARBA00022741"/>
    </source>
</evidence>
<keyword evidence="6" id="KW-0808">Transferase</keyword>
<gene>
    <name evidence="18" type="ORF">ADN01_04710</name>
    <name evidence="17" type="ORF">LSAC_03605</name>
</gene>
<feature type="region of interest" description="Disordered" evidence="13">
    <location>
        <begin position="735"/>
        <end position="754"/>
    </location>
</feature>
<dbReference type="PROSITE" id="PS50109">
    <property type="entry name" value="HIS_KIN"/>
    <property type="match status" value="1"/>
</dbReference>
<keyword evidence="5 12" id="KW-0597">Phosphoprotein</keyword>
<dbReference type="Gene3D" id="1.10.287.130">
    <property type="match status" value="1"/>
</dbReference>
<feature type="transmembrane region" description="Helical" evidence="14">
    <location>
        <begin position="85"/>
        <end position="103"/>
    </location>
</feature>
<evidence type="ECO:0000256" key="11">
    <source>
        <dbReference type="ARBA" id="ARBA00023136"/>
    </source>
</evidence>
<reference evidence="17" key="1">
    <citation type="journal article" date="2015" name="Genome Announc.">
        <title>Draft Genome Sequences of Anaerolinea thermolimosa IMO-1, Bellilinea caldifistulae GOMI-1, Leptolinea tardivitalis YMTK-2, Levilinea saccharolytica KIBI-1, Longilinea arvoryzae KOME-1, Previously Described as Members of the Class Anaerolineae (Chloroflexi).</title>
        <authorList>
            <person name="Matsuura N."/>
            <person name="Tourlousse M.D."/>
            <person name="Ohashi A."/>
            <person name="Hugenholtz P."/>
            <person name="Sekiguchi Y."/>
        </authorList>
    </citation>
    <scope>NUCLEOTIDE SEQUENCE</scope>
    <source>
        <strain evidence="17">KIBI-1</strain>
    </source>
</reference>
<dbReference type="PRINTS" id="PR00344">
    <property type="entry name" value="BCTRLSENSOR"/>
</dbReference>
<dbReference type="PROSITE" id="PS50110">
    <property type="entry name" value="RESPONSE_REGULATORY"/>
    <property type="match status" value="1"/>
</dbReference>
<evidence type="ECO:0000256" key="5">
    <source>
        <dbReference type="ARBA" id="ARBA00022553"/>
    </source>
</evidence>
<dbReference type="OrthoDB" id="9809348at2"/>
<dbReference type="GO" id="GO:0005886">
    <property type="term" value="C:plasma membrane"/>
    <property type="evidence" value="ECO:0007669"/>
    <property type="project" value="UniProtKB-SubCell"/>
</dbReference>
<evidence type="ECO:0000256" key="12">
    <source>
        <dbReference type="PROSITE-ProRule" id="PRU00169"/>
    </source>
</evidence>
<organism evidence="17">
    <name type="scientific">Levilinea saccharolytica</name>
    <dbReference type="NCBI Taxonomy" id="229921"/>
    <lineage>
        <taxon>Bacteria</taxon>
        <taxon>Bacillati</taxon>
        <taxon>Chloroflexota</taxon>
        <taxon>Anaerolineae</taxon>
        <taxon>Anaerolineales</taxon>
        <taxon>Anaerolineaceae</taxon>
        <taxon>Levilinea</taxon>
    </lineage>
</organism>
<dbReference type="Pfam" id="PF00512">
    <property type="entry name" value="HisKA"/>
    <property type="match status" value="1"/>
</dbReference>
<evidence type="ECO:0000256" key="9">
    <source>
        <dbReference type="ARBA" id="ARBA00022840"/>
    </source>
</evidence>
<dbReference type="Gene3D" id="3.30.565.10">
    <property type="entry name" value="Histidine kinase-like ATPase, C-terminal domain"/>
    <property type="match status" value="1"/>
</dbReference>
<comment type="subcellular location">
    <subcellularLocation>
        <location evidence="2">Cell membrane</location>
    </subcellularLocation>
</comment>
<keyword evidence="4" id="KW-1003">Cell membrane</keyword>
<feature type="transmembrane region" description="Helical" evidence="14">
    <location>
        <begin position="30"/>
        <end position="50"/>
    </location>
</feature>
<dbReference type="SMART" id="SM00387">
    <property type="entry name" value="HATPase_c"/>
    <property type="match status" value="1"/>
</dbReference>
<keyword evidence="8 17" id="KW-0418">Kinase</keyword>
<feature type="transmembrane region" description="Helical" evidence="14">
    <location>
        <begin position="146"/>
        <end position="164"/>
    </location>
</feature>
<name>A0A0M9U3G3_9CHLR</name>
<protein>
    <recommendedName>
        <fullName evidence="3">histidine kinase</fullName>
        <ecNumber evidence="3">2.7.13.3</ecNumber>
    </recommendedName>
</protein>
<dbReference type="FunFam" id="3.30.565.10:FF:000023">
    <property type="entry name" value="PAS domain-containing sensor histidine kinase"/>
    <property type="match status" value="1"/>
</dbReference>
<keyword evidence="9" id="KW-0067">ATP-binding</keyword>
<dbReference type="PANTHER" id="PTHR43047">
    <property type="entry name" value="TWO-COMPONENT HISTIDINE PROTEIN KINASE"/>
    <property type="match status" value="1"/>
</dbReference>
<dbReference type="InterPro" id="IPR011006">
    <property type="entry name" value="CheY-like_superfamily"/>
</dbReference>
<keyword evidence="11 14" id="KW-0472">Membrane</keyword>
<evidence type="ECO:0000256" key="3">
    <source>
        <dbReference type="ARBA" id="ARBA00012438"/>
    </source>
</evidence>
<evidence type="ECO:0000256" key="4">
    <source>
        <dbReference type="ARBA" id="ARBA00022475"/>
    </source>
</evidence>
<evidence type="ECO:0000256" key="6">
    <source>
        <dbReference type="ARBA" id="ARBA00022679"/>
    </source>
</evidence>
<dbReference type="GO" id="GO:0000155">
    <property type="term" value="F:phosphorelay sensor kinase activity"/>
    <property type="evidence" value="ECO:0007669"/>
    <property type="project" value="InterPro"/>
</dbReference>
<dbReference type="EMBL" id="DF967975">
    <property type="protein sequence ID" value="GAP19694.1"/>
    <property type="molecule type" value="Genomic_DNA"/>
</dbReference>
<keyword evidence="14" id="KW-0812">Transmembrane</keyword>
<feature type="transmembrane region" description="Helical" evidence="14">
    <location>
        <begin position="115"/>
        <end position="139"/>
    </location>
</feature>
<dbReference type="SUPFAM" id="SSF47384">
    <property type="entry name" value="Homodimeric domain of signal transducing histidine kinase"/>
    <property type="match status" value="1"/>
</dbReference>
<evidence type="ECO:0000313" key="18">
    <source>
        <dbReference type="EMBL" id="KPL87459.1"/>
    </source>
</evidence>
<dbReference type="STRING" id="229921.ADN01_04710"/>
<keyword evidence="19" id="KW-1185">Reference proteome</keyword>
<dbReference type="GO" id="GO:0009927">
    <property type="term" value="F:histidine phosphotransfer kinase activity"/>
    <property type="evidence" value="ECO:0007669"/>
    <property type="project" value="TreeGrafter"/>
</dbReference>
<dbReference type="Pfam" id="PF00072">
    <property type="entry name" value="Response_reg"/>
    <property type="match status" value="1"/>
</dbReference>
<keyword evidence="14" id="KW-1133">Transmembrane helix</keyword>
<reference evidence="18 19" key="2">
    <citation type="submission" date="2015-07" db="EMBL/GenBank/DDBJ databases">
        <title>Genome sequence of Levilinea saccharolytica DSM 16555.</title>
        <authorList>
            <person name="Hemp J."/>
            <person name="Ward L.M."/>
            <person name="Pace L.A."/>
            <person name="Fischer W.W."/>
        </authorList>
    </citation>
    <scope>NUCLEOTIDE SEQUENCE [LARGE SCALE GENOMIC DNA]</scope>
    <source>
        <strain evidence="18 19">KIBI-1</strain>
    </source>
</reference>
<dbReference type="InterPro" id="IPR004358">
    <property type="entry name" value="Sig_transdc_His_kin-like_C"/>
</dbReference>
<evidence type="ECO:0000256" key="2">
    <source>
        <dbReference type="ARBA" id="ARBA00004236"/>
    </source>
</evidence>
<dbReference type="GO" id="GO:0005524">
    <property type="term" value="F:ATP binding"/>
    <property type="evidence" value="ECO:0007669"/>
    <property type="project" value="UniProtKB-KW"/>
</dbReference>
<dbReference type="SUPFAM" id="SSF52172">
    <property type="entry name" value="CheY-like"/>
    <property type="match status" value="2"/>
</dbReference>
<dbReference type="SMART" id="SM00388">
    <property type="entry name" value="HisKA"/>
    <property type="match status" value="1"/>
</dbReference>
<dbReference type="InterPro" id="IPR003594">
    <property type="entry name" value="HATPase_dom"/>
</dbReference>
<evidence type="ECO:0000256" key="10">
    <source>
        <dbReference type="ARBA" id="ARBA00023012"/>
    </source>
</evidence>
<proteinExistence type="predicted"/>
<comment type="catalytic activity">
    <reaction evidence="1">
        <text>ATP + protein L-histidine = ADP + protein N-phospho-L-histidine.</text>
        <dbReference type="EC" id="2.7.13.3"/>
    </reaction>
</comment>
<dbReference type="Gene3D" id="3.40.50.2300">
    <property type="match status" value="1"/>
</dbReference>
<keyword evidence="7" id="KW-0547">Nucleotide-binding</keyword>
<evidence type="ECO:0000259" key="15">
    <source>
        <dbReference type="PROSITE" id="PS50109"/>
    </source>
</evidence>
<keyword evidence="10" id="KW-0902">Two-component regulatory system</keyword>
<dbReference type="CDD" id="cd16922">
    <property type="entry name" value="HATPase_EvgS-ArcB-TorS-like"/>
    <property type="match status" value="1"/>
</dbReference>
<evidence type="ECO:0000256" key="1">
    <source>
        <dbReference type="ARBA" id="ARBA00000085"/>
    </source>
</evidence>
<dbReference type="CDD" id="cd00082">
    <property type="entry name" value="HisKA"/>
    <property type="match status" value="1"/>
</dbReference>
<dbReference type="InterPro" id="IPR036890">
    <property type="entry name" value="HATPase_C_sf"/>
</dbReference>
<sequence length="754" mass="82647">MITRLLRPLIHLFRQDATTRELLESNSRKVIWTMGGVYLAWHFIATLSWPEIFSPSLWLLSGLMLFTVVGSLRLLARAFAAAQGVWFVGVAAAILAAYELYLWPEVLLALAALPLMAQVMMGVRGAVVVSAAALGAVLLLPLSAGFQVGLFLAVIAAFFLGWGVSSNLISAIEASSYHYNEAVRRLEETRQHRAQISVLLREQTKANYQLERMNRMLAYARAKADEAREDRDRFTLAVSHELRSPLNFILGFSDLMVNSPETYAGRESWPPGLYDDVQEIYRSSTHLLGLINDILDMGKMDAHQMVLFKEKARIEDILNAVREMVEAPVRAKGLILRLELAPDLPDLYVDCTRIRQVVLNLVTNAMRFTERGGITIRAALADEMVRVEVEDSGSGIAPEDLERVFDEFLQAGSESWRRGQGTGLGLSIARRFIELHGGTIGASSQPGQGSLFFFTLPVQAPLEEEAAPLPAAVSPAGEPPAQRAADDPDRLVLVLASDERQARALREALSGYAVTSLLDPEGLLAAVNQWYPRALVVDRAMAMRAEVQQALKSLPYDLPVFKVTLMGGGLAGHDLPAGVLRYLVKPVTRAALWEAVSALGAELRTLLVVDDDPSMVRYLTQTLKASAASAPEFTFLPAHTGGEAVAQLQGGQVDAVLLDLDLPDMNGFAVLDFIQGLPEEKRPQTLIISANDLEQMLAAHRQGSLEVWLRRPFTREEGQHLLHGALDAVRPQFIESKNGGAGENREDLSESPAS</sequence>
<evidence type="ECO:0000313" key="17">
    <source>
        <dbReference type="EMBL" id="GAP19694.1"/>
    </source>
</evidence>
<dbReference type="RefSeq" id="WP_062419946.1">
    <property type="nucleotide sequence ID" value="NZ_BBXZ01000188.1"/>
</dbReference>